<dbReference type="AlphaFoldDB" id="Q65Q45"/>
<organism evidence="1 2">
    <name type="scientific">Mannheimia succiniciproducens (strain KCTC 0769BP / MBEL55E)</name>
    <dbReference type="NCBI Taxonomy" id="221988"/>
    <lineage>
        <taxon>Bacteria</taxon>
        <taxon>Pseudomonadati</taxon>
        <taxon>Pseudomonadota</taxon>
        <taxon>Gammaproteobacteria</taxon>
        <taxon>Pasteurellales</taxon>
        <taxon>Pasteurellaceae</taxon>
        <taxon>Basfia</taxon>
    </lineage>
</organism>
<evidence type="ECO:0000313" key="1">
    <source>
        <dbReference type="EMBL" id="AAU38915.1"/>
    </source>
</evidence>
<dbReference type="EMBL" id="AE016827">
    <property type="protein sequence ID" value="AAU38915.1"/>
    <property type="molecule type" value="Genomic_DNA"/>
</dbReference>
<protein>
    <submittedName>
        <fullName evidence="1">Uncharacterized protein</fullName>
    </submittedName>
</protein>
<name>Q65Q45_MANSM</name>
<accession>Q65Q45</accession>
<dbReference type="STRING" id="221988.MS2308"/>
<dbReference type="HOGENOM" id="CLU_3218333_0_0_6"/>
<reference evidence="1 2" key="1">
    <citation type="journal article" date="2004" name="Nat. Biotechnol.">
        <title>The genome sequence of the capnophilic rumen bacterium Mannheimia succiniciproducens.</title>
        <authorList>
            <person name="Hong S.H."/>
            <person name="Kim J.S."/>
            <person name="Lee S.Y."/>
            <person name="In Y.H."/>
            <person name="Choi S.S."/>
            <person name="Rih J.-K."/>
            <person name="Kim C.H."/>
            <person name="Jeong H."/>
            <person name="Hur C.G."/>
            <person name="Kim J.J."/>
        </authorList>
    </citation>
    <scope>NUCLEOTIDE SEQUENCE [LARGE SCALE GENOMIC DNA]</scope>
    <source>
        <strain evidence="2">KCTC 0769BP / MBEL55E</strain>
    </source>
</reference>
<sequence>MHENFDQQLIFSELIYGNKQYLRIICTFAFKTATTTFRQSHGSL</sequence>
<gene>
    <name evidence="1" type="ordered locus">MS2308</name>
</gene>
<proteinExistence type="predicted"/>
<dbReference type="KEGG" id="msu:MS2308"/>
<evidence type="ECO:0000313" key="2">
    <source>
        <dbReference type="Proteomes" id="UP000000607"/>
    </source>
</evidence>
<keyword evidence="2" id="KW-1185">Reference proteome</keyword>
<dbReference type="Proteomes" id="UP000000607">
    <property type="component" value="Chromosome"/>
</dbReference>